<proteinExistence type="predicted"/>
<evidence type="ECO:0000313" key="1">
    <source>
        <dbReference type="EMBL" id="NIA55088.1"/>
    </source>
</evidence>
<sequence length="46" mass="5028">MRSDPVYGIKKQFGAIVSLKGQYLSSPCQEGQTLGFNGHERSLVAE</sequence>
<comment type="caution">
    <text evidence="1">The sequence shown here is derived from an EMBL/GenBank/DDBJ whole genome shotgun (WGS) entry which is preliminary data.</text>
</comment>
<reference evidence="1 2" key="1">
    <citation type="submission" date="2020-03" db="EMBL/GenBank/DDBJ databases">
        <title>Genome sequence of strain Massilia sp. TW-1.</title>
        <authorList>
            <person name="Chaudhary D.K."/>
        </authorList>
    </citation>
    <scope>NUCLEOTIDE SEQUENCE [LARGE SCALE GENOMIC DNA]</scope>
    <source>
        <strain evidence="1 2">TW-1</strain>
    </source>
</reference>
<accession>A0ABX0PCK8</accession>
<evidence type="ECO:0000313" key="2">
    <source>
        <dbReference type="Proteomes" id="UP000716322"/>
    </source>
</evidence>
<protein>
    <submittedName>
        <fullName evidence="1">Uncharacterized protein</fullName>
    </submittedName>
</protein>
<gene>
    <name evidence="1" type="ORF">HAV22_15735</name>
</gene>
<name>A0ABX0PCK8_9BURK</name>
<organism evidence="1 2">
    <name type="scientific">Telluria antibiotica</name>
    <dbReference type="NCBI Taxonomy" id="2717319"/>
    <lineage>
        <taxon>Bacteria</taxon>
        <taxon>Pseudomonadati</taxon>
        <taxon>Pseudomonadota</taxon>
        <taxon>Betaproteobacteria</taxon>
        <taxon>Burkholderiales</taxon>
        <taxon>Oxalobacteraceae</taxon>
        <taxon>Telluria group</taxon>
        <taxon>Telluria</taxon>
    </lineage>
</organism>
<dbReference type="Proteomes" id="UP000716322">
    <property type="component" value="Unassembled WGS sequence"/>
</dbReference>
<keyword evidence="2" id="KW-1185">Reference proteome</keyword>
<dbReference type="EMBL" id="JAAQOM010000009">
    <property type="protein sequence ID" value="NIA55088.1"/>
    <property type="molecule type" value="Genomic_DNA"/>
</dbReference>